<organism evidence="3 4">
    <name type="scientific">Bodo saltans</name>
    <name type="common">Flagellated protozoan</name>
    <dbReference type="NCBI Taxonomy" id="75058"/>
    <lineage>
        <taxon>Eukaryota</taxon>
        <taxon>Discoba</taxon>
        <taxon>Euglenozoa</taxon>
        <taxon>Kinetoplastea</taxon>
        <taxon>Metakinetoplastina</taxon>
        <taxon>Eubodonida</taxon>
        <taxon>Bodonidae</taxon>
        <taxon>Bodo</taxon>
    </lineage>
</organism>
<feature type="region of interest" description="Disordered" evidence="1">
    <location>
        <begin position="192"/>
        <end position="214"/>
    </location>
</feature>
<keyword evidence="2" id="KW-0732">Signal</keyword>
<evidence type="ECO:0000256" key="2">
    <source>
        <dbReference type="SAM" id="SignalP"/>
    </source>
</evidence>
<keyword evidence="4" id="KW-1185">Reference proteome</keyword>
<feature type="signal peptide" evidence="2">
    <location>
        <begin position="1"/>
        <end position="18"/>
    </location>
</feature>
<evidence type="ECO:0000313" key="4">
    <source>
        <dbReference type="Proteomes" id="UP000051952"/>
    </source>
</evidence>
<feature type="compositionally biased region" description="Low complexity" evidence="1">
    <location>
        <begin position="192"/>
        <end position="201"/>
    </location>
</feature>
<feature type="region of interest" description="Disordered" evidence="1">
    <location>
        <begin position="119"/>
        <end position="140"/>
    </location>
</feature>
<proteinExistence type="predicted"/>
<sequence length="471" mass="52358">MNNCRISFVLGLLVSVLALLTILATSRGGTSSSLDLVTSSRPASVSLGESLLPLPTRNASLQSLRLTRQHCSGLKHIPVEACRFSDVRRMPPAQSNVVANERKLTTLDNDEWSRITCPSKGSPYRTIPEDNTGRDSEMHTSKVVSKYTTYSARCAANHGIMWARMSSGMHRRIMQRTVGLLLNLIIPSSDPSSTTKTSSFSSHHHNDELVKPRQQSNVVRRQLHVLDKPSPTPQWNGCELRHDRLKFAFHGRNLVEQSLGFLLPEKPPLVRGLGIDLIEAGIVYSNATYRSPSRLFCQADGSRLPWVPDRMFDWVVSLGSASLLPNAVRCSVVRMLLSEKLRPRGAMWLGYVPGNVACDFFCFDSDDDDSANLRHLCHNQLKTRSLRHETDVAQRPQSVAAQSKTSGEIEKNAGPIGILTNSSSSGSDTIVMATTTTTISLLKEQALWKGLRIHRYYQGEYSMVWKKAPEH</sequence>
<reference evidence="4" key="1">
    <citation type="submission" date="2015-09" db="EMBL/GenBank/DDBJ databases">
        <authorList>
            <consortium name="Pathogen Informatics"/>
        </authorList>
    </citation>
    <scope>NUCLEOTIDE SEQUENCE [LARGE SCALE GENOMIC DNA]</scope>
    <source>
        <strain evidence="4">Lake Konstanz</strain>
    </source>
</reference>
<dbReference type="VEuPathDB" id="TriTrypDB:BSAL_86270"/>
<gene>
    <name evidence="3" type="ORF">BSAL_86270</name>
</gene>
<feature type="compositionally biased region" description="Basic and acidic residues" evidence="1">
    <location>
        <begin position="127"/>
        <end position="140"/>
    </location>
</feature>
<accession>A0A0S4J4G7</accession>
<dbReference type="Proteomes" id="UP000051952">
    <property type="component" value="Unassembled WGS sequence"/>
</dbReference>
<evidence type="ECO:0000313" key="3">
    <source>
        <dbReference type="EMBL" id="CUG79952.1"/>
    </source>
</evidence>
<evidence type="ECO:0000256" key="1">
    <source>
        <dbReference type="SAM" id="MobiDB-lite"/>
    </source>
</evidence>
<protein>
    <submittedName>
        <fullName evidence="3">Membrane-associated protein, putative</fullName>
    </submittedName>
</protein>
<feature type="chain" id="PRO_5006621874" evidence="2">
    <location>
        <begin position="19"/>
        <end position="471"/>
    </location>
</feature>
<dbReference type="AlphaFoldDB" id="A0A0S4J4G7"/>
<name>A0A0S4J4G7_BODSA</name>
<dbReference type="EMBL" id="CYKH01001044">
    <property type="protein sequence ID" value="CUG79952.1"/>
    <property type="molecule type" value="Genomic_DNA"/>
</dbReference>